<dbReference type="Gene3D" id="3.30.70.1290">
    <property type="entry name" value="Transposase IS200-like"/>
    <property type="match status" value="1"/>
</dbReference>
<organism evidence="2 3">
    <name type="scientific">Sporomusa acidovorans (strain ATCC 49682 / DSM 3132 / Mol)</name>
    <dbReference type="NCBI Taxonomy" id="1123286"/>
    <lineage>
        <taxon>Bacteria</taxon>
        <taxon>Bacillati</taxon>
        <taxon>Bacillota</taxon>
        <taxon>Negativicutes</taxon>
        <taxon>Selenomonadales</taxon>
        <taxon>Sporomusaceae</taxon>
        <taxon>Sporomusa</taxon>
    </lineage>
</organism>
<dbReference type="SUPFAM" id="SSF143422">
    <property type="entry name" value="Transposase IS200-like"/>
    <property type="match status" value="1"/>
</dbReference>
<gene>
    <name evidence="2" type="ORF">SPACI_042460</name>
</gene>
<dbReference type="Pfam" id="PF01797">
    <property type="entry name" value="Y1_Tnp"/>
    <property type="match status" value="1"/>
</dbReference>
<dbReference type="SMART" id="SM01321">
    <property type="entry name" value="Y1_Tnp"/>
    <property type="match status" value="1"/>
</dbReference>
<keyword evidence="3" id="KW-1185">Reference proteome</keyword>
<evidence type="ECO:0000313" key="2">
    <source>
        <dbReference type="EMBL" id="XFO74137.1"/>
    </source>
</evidence>
<dbReference type="EMBL" id="CP155571">
    <property type="protein sequence ID" value="XFO74137.1"/>
    <property type="molecule type" value="Genomic_DNA"/>
</dbReference>
<dbReference type="InterPro" id="IPR036515">
    <property type="entry name" value="Transposase_17_sf"/>
</dbReference>
<accession>A0ABZ3J6V6</accession>
<evidence type="ECO:0000313" key="3">
    <source>
        <dbReference type="Proteomes" id="UP000216052"/>
    </source>
</evidence>
<sequence length="251" mass="29224">MLRGNERRDIFLDDADKLTFIDFLYSKKADEGCLLYAYCLMDNHVHLVIKEGCNGIAKLMKRIGTSYVKYFNQKYQRVGHLFQDRYKSENIENDSYLLTVIRYVHQNPEKAGISRSETYKWSSYQAYLSGPGVTRYLPEMAEVLRMFGRETEAALNRFRQFHAEYNGEVCLDIRNCSEEDEKIEADVRRLLADTLQSTGLTLKDMIKKENALILKEFLLKLRNNTGLSGRKLSQLTGINRETIRRALLTFS</sequence>
<dbReference type="InterPro" id="IPR002686">
    <property type="entry name" value="Transposase_17"/>
</dbReference>
<reference evidence="2" key="1">
    <citation type="submission" date="2024-05" db="EMBL/GenBank/DDBJ databases">
        <title>Isolation and characterization of Sporomusa carbonis sp. nov., a carboxydotrophic hydrogenogen in the genus of Sporomusa isolated from a charcoal burning pile.</title>
        <authorList>
            <person name="Boeer T."/>
            <person name="Rosenbaum F."/>
            <person name="Eysell L."/>
            <person name="Mueller V."/>
            <person name="Daniel R."/>
            <person name="Poehlein A."/>
        </authorList>
    </citation>
    <scope>NUCLEOTIDE SEQUENCE [LARGE SCALE GENOMIC DNA]</scope>
    <source>
        <strain evidence="2">DSM 3132</strain>
    </source>
</reference>
<dbReference type="PANTHER" id="PTHR34322:SF2">
    <property type="entry name" value="TRANSPOSASE IS200-LIKE DOMAIN-CONTAINING PROTEIN"/>
    <property type="match status" value="1"/>
</dbReference>
<proteinExistence type="predicted"/>
<dbReference type="Proteomes" id="UP000216052">
    <property type="component" value="Chromosome"/>
</dbReference>
<feature type="domain" description="Transposase IS200-like" evidence="1">
    <location>
        <begin position="1"/>
        <end position="107"/>
    </location>
</feature>
<evidence type="ECO:0000259" key="1">
    <source>
        <dbReference type="SMART" id="SM01321"/>
    </source>
</evidence>
<name>A0ABZ3J6V6_SPOA4</name>
<dbReference type="PANTHER" id="PTHR34322">
    <property type="entry name" value="TRANSPOSASE, Y1_TNP DOMAIN-CONTAINING"/>
    <property type="match status" value="1"/>
</dbReference>
<protein>
    <recommendedName>
        <fullName evidence="1">Transposase IS200-like domain-containing protein</fullName>
    </recommendedName>
</protein>